<keyword evidence="3" id="KW-1185">Reference proteome</keyword>
<dbReference type="EMBL" id="BQXS01007101">
    <property type="protein sequence ID" value="GKT25370.1"/>
    <property type="molecule type" value="Genomic_DNA"/>
</dbReference>
<organism evidence="2 3">
    <name type="scientific">Aduncisulcus paluster</name>
    <dbReference type="NCBI Taxonomy" id="2918883"/>
    <lineage>
        <taxon>Eukaryota</taxon>
        <taxon>Metamonada</taxon>
        <taxon>Carpediemonas-like organisms</taxon>
        <taxon>Aduncisulcus</taxon>
    </lineage>
</organism>
<protein>
    <submittedName>
        <fullName evidence="2">Uncharacterized protein</fullName>
    </submittedName>
</protein>
<feature type="region of interest" description="Disordered" evidence="1">
    <location>
        <begin position="1"/>
        <end position="48"/>
    </location>
</feature>
<evidence type="ECO:0000313" key="2">
    <source>
        <dbReference type="EMBL" id="GKT25370.1"/>
    </source>
</evidence>
<feature type="non-terminal residue" evidence="2">
    <location>
        <position position="89"/>
    </location>
</feature>
<comment type="caution">
    <text evidence="2">The sequence shown here is derived from an EMBL/GenBank/DDBJ whole genome shotgun (WGS) entry which is preliminary data.</text>
</comment>
<dbReference type="Proteomes" id="UP001057375">
    <property type="component" value="Unassembled WGS sequence"/>
</dbReference>
<sequence length="89" mass="9509">MEWSSASTNGKRQGLALLTRSRGQRKPETGLIHSPSPGGVQAAGSIDPGRMFAADPQFPGGRRHMSKPIKTEAELIAMARAELKVHADC</sequence>
<proteinExistence type="predicted"/>
<accession>A0ABQ5K1H4</accession>
<feature type="compositionally biased region" description="Polar residues" evidence="1">
    <location>
        <begin position="1"/>
        <end position="11"/>
    </location>
</feature>
<name>A0ABQ5K1H4_9EUKA</name>
<evidence type="ECO:0000313" key="3">
    <source>
        <dbReference type="Proteomes" id="UP001057375"/>
    </source>
</evidence>
<reference evidence="2" key="1">
    <citation type="submission" date="2022-03" db="EMBL/GenBank/DDBJ databases">
        <title>Draft genome sequence of Aduncisulcus paluster, a free-living microaerophilic Fornicata.</title>
        <authorList>
            <person name="Yuyama I."/>
            <person name="Kume K."/>
            <person name="Tamura T."/>
            <person name="Inagaki Y."/>
            <person name="Hashimoto T."/>
        </authorList>
    </citation>
    <scope>NUCLEOTIDE SEQUENCE</scope>
    <source>
        <strain evidence="2">NY0171</strain>
    </source>
</reference>
<gene>
    <name evidence="2" type="ORF">ADUPG1_004640</name>
</gene>
<evidence type="ECO:0000256" key="1">
    <source>
        <dbReference type="SAM" id="MobiDB-lite"/>
    </source>
</evidence>